<dbReference type="GO" id="GO:0006302">
    <property type="term" value="P:double-strand break repair"/>
    <property type="evidence" value="ECO:0007669"/>
    <property type="project" value="InterPro"/>
</dbReference>
<dbReference type="InterPro" id="IPR003593">
    <property type="entry name" value="AAA+_ATPase"/>
</dbReference>
<proteinExistence type="predicted"/>
<keyword evidence="2" id="KW-0813">Transport</keyword>
<dbReference type="Pfam" id="PF13304">
    <property type="entry name" value="AAA_21"/>
    <property type="match status" value="1"/>
</dbReference>
<evidence type="ECO:0000256" key="5">
    <source>
        <dbReference type="ARBA" id="ARBA00023004"/>
    </source>
</evidence>
<evidence type="ECO:0000259" key="8">
    <source>
        <dbReference type="SMART" id="SM00382"/>
    </source>
</evidence>
<dbReference type="SUPFAM" id="SSF52540">
    <property type="entry name" value="P-loop containing nucleoside triphosphate hydrolases"/>
    <property type="match status" value="1"/>
</dbReference>
<dbReference type="InterPro" id="IPR038729">
    <property type="entry name" value="Rad50/SbcC_AAA"/>
</dbReference>
<dbReference type="SMART" id="SM00382">
    <property type="entry name" value="AAA"/>
    <property type="match status" value="1"/>
</dbReference>
<dbReference type="InterPro" id="IPR051535">
    <property type="entry name" value="Siderophore_ABC-ATPase"/>
</dbReference>
<name>A0A9D1P5J9_9FIRM</name>
<organism evidence="9 10">
    <name type="scientific">Candidatus Ornithocaccomicrobium faecavium</name>
    <dbReference type="NCBI Taxonomy" id="2840890"/>
    <lineage>
        <taxon>Bacteria</taxon>
        <taxon>Bacillati</taxon>
        <taxon>Bacillota</taxon>
        <taxon>Clostridia</taxon>
        <taxon>Candidatus Ornithocaccomicrobium</taxon>
    </lineage>
</organism>
<evidence type="ECO:0000256" key="7">
    <source>
        <dbReference type="ARBA" id="ARBA00023136"/>
    </source>
</evidence>
<keyword evidence="6" id="KW-0406">Ion transport</keyword>
<feature type="domain" description="AAA+ ATPase" evidence="8">
    <location>
        <begin position="32"/>
        <end position="234"/>
    </location>
</feature>
<sequence length="267" mass="29790">MIFLRSLTLRQWSGAGYPFLPKLLTLEAMAFAAPVTVFVGENGSGKSTLLEALACALRLPAIGADDTAQDATLASVRPLADALKLTFSRKARHGFFLRAEDFFGFTRRISQMQRDLRAELARVEEEYRDRSAFTQGQAKMAFASSLAELNARYGVDPDARSHGESFLSLFASRIQPGGLYLLDEPESPLSPTSQLALLAMLMDRESDCQFILATHSPILMAYPGAQIWSFDAEPPQIVPYEDLENIQLMRDFLNQPDRYIARLRNCE</sequence>
<dbReference type="PANTHER" id="PTHR42771:SF2">
    <property type="entry name" value="IRON(3+)-HYDROXAMATE IMPORT ATP-BINDING PROTEIN FHUC"/>
    <property type="match status" value="1"/>
</dbReference>
<dbReference type="GO" id="GO:0005886">
    <property type="term" value="C:plasma membrane"/>
    <property type="evidence" value="ECO:0007669"/>
    <property type="project" value="UniProtKB-SubCell"/>
</dbReference>
<keyword evidence="4" id="KW-0410">Iron transport</keyword>
<evidence type="ECO:0000313" key="10">
    <source>
        <dbReference type="Proteomes" id="UP000886884"/>
    </source>
</evidence>
<dbReference type="Proteomes" id="UP000886884">
    <property type="component" value="Unassembled WGS sequence"/>
</dbReference>
<comment type="caution">
    <text evidence="9">The sequence shown here is derived from an EMBL/GenBank/DDBJ whole genome shotgun (WGS) entry which is preliminary data.</text>
</comment>
<keyword evidence="5" id="KW-0408">Iron</keyword>
<dbReference type="EMBL" id="DVOT01000016">
    <property type="protein sequence ID" value="HIV26477.1"/>
    <property type="molecule type" value="Genomic_DNA"/>
</dbReference>
<dbReference type="GO" id="GO:0005524">
    <property type="term" value="F:ATP binding"/>
    <property type="evidence" value="ECO:0007669"/>
    <property type="project" value="InterPro"/>
</dbReference>
<dbReference type="AlphaFoldDB" id="A0A9D1P5J9"/>
<evidence type="ECO:0000256" key="6">
    <source>
        <dbReference type="ARBA" id="ARBA00023065"/>
    </source>
</evidence>
<accession>A0A9D1P5J9</accession>
<reference evidence="9" key="1">
    <citation type="submission" date="2020-10" db="EMBL/GenBank/DDBJ databases">
        <authorList>
            <person name="Gilroy R."/>
        </authorList>
    </citation>
    <scope>NUCLEOTIDE SEQUENCE</scope>
    <source>
        <strain evidence="9">CHK183-6373</strain>
    </source>
</reference>
<evidence type="ECO:0000256" key="3">
    <source>
        <dbReference type="ARBA" id="ARBA00022475"/>
    </source>
</evidence>
<dbReference type="Gene3D" id="3.40.50.300">
    <property type="entry name" value="P-loop containing nucleotide triphosphate hydrolases"/>
    <property type="match status" value="2"/>
</dbReference>
<reference evidence="9" key="2">
    <citation type="journal article" date="2021" name="PeerJ">
        <title>Extensive microbial diversity within the chicken gut microbiome revealed by metagenomics and culture.</title>
        <authorList>
            <person name="Gilroy R."/>
            <person name="Ravi A."/>
            <person name="Getino M."/>
            <person name="Pursley I."/>
            <person name="Horton D.L."/>
            <person name="Alikhan N.F."/>
            <person name="Baker D."/>
            <person name="Gharbi K."/>
            <person name="Hall N."/>
            <person name="Watson M."/>
            <person name="Adriaenssens E.M."/>
            <person name="Foster-Nyarko E."/>
            <person name="Jarju S."/>
            <person name="Secka A."/>
            <person name="Antonio M."/>
            <person name="Oren A."/>
            <person name="Chaudhuri R.R."/>
            <person name="La Ragione R."/>
            <person name="Hildebrand F."/>
            <person name="Pallen M.J."/>
        </authorList>
    </citation>
    <scope>NUCLEOTIDE SEQUENCE</scope>
    <source>
        <strain evidence="9">CHK183-6373</strain>
    </source>
</reference>
<dbReference type="PANTHER" id="PTHR42771">
    <property type="entry name" value="IRON(3+)-HYDROXAMATE IMPORT ATP-BINDING PROTEIN FHUC"/>
    <property type="match status" value="1"/>
</dbReference>
<gene>
    <name evidence="9" type="ORF">IAA64_00785</name>
</gene>
<protein>
    <submittedName>
        <fullName evidence="9">AAA family ATPase</fullName>
    </submittedName>
</protein>
<dbReference type="Pfam" id="PF13476">
    <property type="entry name" value="AAA_23"/>
    <property type="match status" value="1"/>
</dbReference>
<evidence type="ECO:0000256" key="1">
    <source>
        <dbReference type="ARBA" id="ARBA00004202"/>
    </source>
</evidence>
<evidence type="ECO:0000256" key="4">
    <source>
        <dbReference type="ARBA" id="ARBA00022496"/>
    </source>
</evidence>
<evidence type="ECO:0000313" key="9">
    <source>
        <dbReference type="EMBL" id="HIV26477.1"/>
    </source>
</evidence>
<comment type="subcellular location">
    <subcellularLocation>
        <location evidence="1">Cell membrane</location>
        <topology evidence="1">Peripheral membrane protein</topology>
    </subcellularLocation>
</comment>
<evidence type="ECO:0000256" key="2">
    <source>
        <dbReference type="ARBA" id="ARBA00022448"/>
    </source>
</evidence>
<dbReference type="InterPro" id="IPR003959">
    <property type="entry name" value="ATPase_AAA_core"/>
</dbReference>
<dbReference type="GO" id="GO:0016887">
    <property type="term" value="F:ATP hydrolysis activity"/>
    <property type="evidence" value="ECO:0007669"/>
    <property type="project" value="InterPro"/>
</dbReference>
<dbReference type="GO" id="GO:0006826">
    <property type="term" value="P:iron ion transport"/>
    <property type="evidence" value="ECO:0007669"/>
    <property type="project" value="UniProtKB-KW"/>
</dbReference>
<keyword evidence="3" id="KW-1003">Cell membrane</keyword>
<keyword evidence="7" id="KW-0472">Membrane</keyword>
<dbReference type="InterPro" id="IPR027417">
    <property type="entry name" value="P-loop_NTPase"/>
</dbReference>